<reference evidence="5" key="2">
    <citation type="submission" date="2013-10" db="EMBL/GenBank/DDBJ databases">
        <authorList>
            <person name="Aslett M."/>
        </authorList>
    </citation>
    <scope>NUCLEOTIDE SEQUENCE [LARGE SCALE GENOMIC DNA]</scope>
    <source>
        <strain evidence="5">Houghton</strain>
    </source>
</reference>
<sequence>MTELRGIWGSGPLRFAAVAAAAAATAAAGAAVGPAAAAGGPVVSVARDLDGAGKSARFYGGQMGAPSPYPVLDAGVPEGWGEGVLPEEGLQGVQQMPVEDEGAAAADRDHEIVDRGVGSNLSSSRRHTVSASKEPLLGYADRHWGPLEGPQPHQKSTRRWGEVGVQGGDASREAWNRALRSAGSSIRELSRRMHQRSEEYWKEPRLRKGLIYLAAVIGVIIGIAYSEHRMRVYAAEGKQLREREALLLDIQRDITVETEAAKKGLEEAQAIKERQECTAKELEEAEEALKTRREQLRARSAGLQEEHLLLSIRRAQAQMAGLTAMEAPTLDDDREQALQKLQQMKEEANSLFWMDDESRKTAGAALSDMALLETDVRSRYNTLLRVMTIDVLTPPMRQQALQLKQELRNCVADFESKVHSAIAIFSDKLWGLKAERKLVTDPSLKSALRKGLLTEWEAQEEHQHRVLGLREAGREALEASRTKIRTIMEALEEPMPEEERLQAQGYLFGLMSAELYQESFLRVLDADVARHLDRASWLAKMEGLLEVADKRASAARNSWKTERAVLAEVKGKIKAVKIIMAALDDKMDLCATVHKTWSEKWGRIEGTG</sequence>
<keyword evidence="3" id="KW-0472">Membrane</keyword>
<accession>U6GT29</accession>
<dbReference type="EMBL" id="HG671807">
    <property type="protein sequence ID" value="CDI81739.1"/>
    <property type="molecule type" value="Genomic_DNA"/>
</dbReference>
<protein>
    <submittedName>
        <fullName evidence="5">Uncharacterized protein</fullName>
    </submittedName>
</protein>
<evidence type="ECO:0000256" key="4">
    <source>
        <dbReference type="SAM" id="SignalP"/>
    </source>
</evidence>
<evidence type="ECO:0000313" key="5">
    <source>
        <dbReference type="EMBL" id="CDI81739.1"/>
    </source>
</evidence>
<proteinExistence type="predicted"/>
<feature type="chain" id="PRO_5004671580" evidence="4">
    <location>
        <begin position="28"/>
        <end position="608"/>
    </location>
</feature>
<dbReference type="RefSeq" id="XP_013248637.1">
    <property type="nucleotide sequence ID" value="XM_013393183.1"/>
</dbReference>
<feature type="coiled-coil region" evidence="1">
    <location>
        <begin position="265"/>
        <end position="347"/>
    </location>
</feature>
<keyword evidence="3" id="KW-1133">Transmembrane helix</keyword>
<keyword evidence="3" id="KW-0812">Transmembrane</keyword>
<dbReference type="OMA" id="IREQANT"/>
<evidence type="ECO:0000256" key="1">
    <source>
        <dbReference type="SAM" id="Coils"/>
    </source>
</evidence>
<evidence type="ECO:0000313" key="6">
    <source>
        <dbReference type="Proteomes" id="UP000018050"/>
    </source>
</evidence>
<evidence type="ECO:0000256" key="2">
    <source>
        <dbReference type="SAM" id="MobiDB-lite"/>
    </source>
</evidence>
<dbReference type="GeneID" id="25274378"/>
<keyword evidence="4" id="KW-0732">Signal</keyword>
<reference evidence="5" key="1">
    <citation type="submission" date="2013-10" db="EMBL/GenBank/DDBJ databases">
        <title>Genomic analysis of the causative agents of coccidiosis in chickens.</title>
        <authorList>
            <person name="Reid A.J."/>
            <person name="Blake D."/>
            <person name="Billington K."/>
            <person name="Browne H."/>
            <person name="Dunn M."/>
            <person name="Hung S."/>
            <person name="Kawahara F."/>
            <person name="Miranda-Saavedra D."/>
            <person name="Mourier T."/>
            <person name="Nagra H."/>
            <person name="Otto T.D."/>
            <person name="Rawlings N."/>
            <person name="Sanchez A."/>
            <person name="Sanders M."/>
            <person name="Subramaniam C."/>
            <person name="Tay Y."/>
            <person name="Dear P."/>
            <person name="Doerig C."/>
            <person name="Gruber A."/>
            <person name="Parkinson J."/>
            <person name="Shirley M."/>
            <person name="Wan K.L."/>
            <person name="Berriman M."/>
            <person name="Tomley F."/>
            <person name="Pain A."/>
        </authorList>
    </citation>
    <scope>NUCLEOTIDE SEQUENCE [LARGE SCALE GENOMIC DNA]</scope>
    <source>
        <strain evidence="5">Houghton</strain>
    </source>
</reference>
<name>U6GT29_EIMAC</name>
<evidence type="ECO:0000256" key="3">
    <source>
        <dbReference type="SAM" id="Phobius"/>
    </source>
</evidence>
<dbReference type="OrthoDB" id="348077at2759"/>
<dbReference type="VEuPathDB" id="ToxoDB:EAH_00063080"/>
<feature type="transmembrane region" description="Helical" evidence="3">
    <location>
        <begin position="209"/>
        <end position="226"/>
    </location>
</feature>
<keyword evidence="6" id="KW-1185">Reference proteome</keyword>
<keyword evidence="1" id="KW-0175">Coiled coil</keyword>
<gene>
    <name evidence="5" type="ORF">EAH_00063080</name>
</gene>
<dbReference type="Proteomes" id="UP000018050">
    <property type="component" value="Unassembled WGS sequence"/>
</dbReference>
<feature type="signal peptide" evidence="4">
    <location>
        <begin position="1"/>
        <end position="27"/>
    </location>
</feature>
<organism evidence="5 6">
    <name type="scientific">Eimeria acervulina</name>
    <name type="common">Coccidian parasite</name>
    <dbReference type="NCBI Taxonomy" id="5801"/>
    <lineage>
        <taxon>Eukaryota</taxon>
        <taxon>Sar</taxon>
        <taxon>Alveolata</taxon>
        <taxon>Apicomplexa</taxon>
        <taxon>Conoidasida</taxon>
        <taxon>Coccidia</taxon>
        <taxon>Eucoccidiorida</taxon>
        <taxon>Eimeriorina</taxon>
        <taxon>Eimeriidae</taxon>
        <taxon>Eimeria</taxon>
    </lineage>
</organism>
<dbReference type="AlphaFoldDB" id="U6GT29"/>
<feature type="region of interest" description="Disordered" evidence="2">
    <location>
        <begin position="140"/>
        <end position="160"/>
    </location>
</feature>